<evidence type="ECO:0000313" key="1">
    <source>
        <dbReference type="EMBL" id="KAG1786032.1"/>
    </source>
</evidence>
<evidence type="ECO:0008006" key="3">
    <source>
        <dbReference type="Google" id="ProtNLM"/>
    </source>
</evidence>
<dbReference type="OrthoDB" id="2664719at2759"/>
<dbReference type="Proteomes" id="UP000719766">
    <property type="component" value="Unassembled WGS sequence"/>
</dbReference>
<dbReference type="Gene3D" id="3.80.10.10">
    <property type="entry name" value="Ribonuclease Inhibitor"/>
    <property type="match status" value="1"/>
</dbReference>
<dbReference type="AlphaFoldDB" id="A0A9P7ACC6"/>
<dbReference type="GeneID" id="64594614"/>
<sequence length="682" mass="75323">MDSEGASDIFQYVSHSPPQRARMHRLFLIQELLYIICEHVQNDHTGSIAAGRTLASLARTSKVFHHVATRVLWSRLDGLAPLLQPLASDLTFTAETATWPQPVSKLRRPLKMAEWEVLRGLARRVEHLCVHNPARPVDVSVVLSLCHPPTNSPLFPNLKSIIWNDERAETFSFIRTLSGPTVTSLAITITNNSRKWHIPELSILASLPYVCPNVTEVTLPTDTFPSLSEALCAWNNLKEIKCGAIEGNALLHLAKQPALRKLSFNIINNAGLGLDSSLPSGAFSCVRDFEIHAANMSFLDPFFNRLGGSPASMHVLVDINPPPTSITSLFTALRRFSSTHLQDLSLRLKTPPSPRVLPSHPLQLFGYPQLQANVGPYMAPPNINLMGYPISVGYQPPLAPNGFHVLPLGGVSTSGGISTSGLACHTFTLGDFIPLTCFESLGRIDIDINHSIHLDDDDLQSLVSAWPHLYSFSLNDTAGWRAKSGITQIGLIAMLDCCPELQKLCIALNTDAFLEVPSDREGIENTAMRTIGLADSLIEACATVAVAAFLSDIFPNLTTIVAWDSVVMSRRLNAGIYAERWKHVSEQVHGMNKVRAQERKWWLTDDEGERYGSYETNGFEQLLRPKLSIGLEHLMVSVKRLDTYHGTYLQSQYKCLGLGITREEVQTGSTQYSIRKSKTARG</sequence>
<accession>A0A9P7ACC6</accession>
<gene>
    <name evidence="1" type="ORF">HD556DRAFT_1313805</name>
</gene>
<dbReference type="InterPro" id="IPR032675">
    <property type="entry name" value="LRR_dom_sf"/>
</dbReference>
<dbReference type="EMBL" id="JABBWE010000099">
    <property type="protein sequence ID" value="KAG1786032.1"/>
    <property type="molecule type" value="Genomic_DNA"/>
</dbReference>
<protein>
    <recommendedName>
        <fullName evidence="3">F-box domain-containing protein</fullName>
    </recommendedName>
</protein>
<dbReference type="RefSeq" id="XP_041153511.1">
    <property type="nucleotide sequence ID" value="XM_041300850.1"/>
</dbReference>
<name>A0A9P7ACC6_9AGAM</name>
<proteinExistence type="predicted"/>
<evidence type="ECO:0000313" key="2">
    <source>
        <dbReference type="Proteomes" id="UP000719766"/>
    </source>
</evidence>
<organism evidence="1 2">
    <name type="scientific">Suillus plorans</name>
    <dbReference type="NCBI Taxonomy" id="116603"/>
    <lineage>
        <taxon>Eukaryota</taxon>
        <taxon>Fungi</taxon>
        <taxon>Dikarya</taxon>
        <taxon>Basidiomycota</taxon>
        <taxon>Agaricomycotina</taxon>
        <taxon>Agaricomycetes</taxon>
        <taxon>Agaricomycetidae</taxon>
        <taxon>Boletales</taxon>
        <taxon>Suillineae</taxon>
        <taxon>Suillaceae</taxon>
        <taxon>Suillus</taxon>
    </lineage>
</organism>
<keyword evidence="2" id="KW-1185">Reference proteome</keyword>
<reference evidence="1" key="1">
    <citation type="journal article" date="2020" name="New Phytol.">
        <title>Comparative genomics reveals dynamic genome evolution in host specialist ectomycorrhizal fungi.</title>
        <authorList>
            <person name="Lofgren L.A."/>
            <person name="Nguyen N.H."/>
            <person name="Vilgalys R."/>
            <person name="Ruytinx J."/>
            <person name="Liao H.L."/>
            <person name="Branco S."/>
            <person name="Kuo A."/>
            <person name="LaButti K."/>
            <person name="Lipzen A."/>
            <person name="Andreopoulos W."/>
            <person name="Pangilinan J."/>
            <person name="Riley R."/>
            <person name="Hundley H."/>
            <person name="Na H."/>
            <person name="Barry K."/>
            <person name="Grigoriev I.V."/>
            <person name="Stajich J.E."/>
            <person name="Kennedy P.G."/>
        </authorList>
    </citation>
    <scope>NUCLEOTIDE SEQUENCE</scope>
    <source>
        <strain evidence="1">S12</strain>
    </source>
</reference>
<comment type="caution">
    <text evidence="1">The sequence shown here is derived from an EMBL/GenBank/DDBJ whole genome shotgun (WGS) entry which is preliminary data.</text>
</comment>